<keyword evidence="4" id="KW-1133">Transmembrane helix</keyword>
<name>C0NDP5_AJECG</name>
<feature type="compositionally biased region" description="Low complexity" evidence="3">
    <location>
        <begin position="581"/>
        <end position="598"/>
    </location>
</feature>
<dbReference type="GeneID" id="69035004"/>
<dbReference type="PANTHER" id="PTHR46228">
    <property type="entry name" value="KELCH DOMAIN-CONTAINING PROTEIN"/>
    <property type="match status" value="1"/>
</dbReference>
<feature type="transmembrane region" description="Helical" evidence="4">
    <location>
        <begin position="600"/>
        <end position="624"/>
    </location>
</feature>
<dbReference type="AlphaFoldDB" id="C0NDP5"/>
<feature type="compositionally biased region" description="Polar residues" evidence="3">
    <location>
        <begin position="555"/>
        <end position="568"/>
    </location>
</feature>
<dbReference type="Gene3D" id="2.120.10.80">
    <property type="entry name" value="Kelch-type beta propeller"/>
    <property type="match status" value="1"/>
</dbReference>
<dbReference type="Proteomes" id="UP000001631">
    <property type="component" value="Unassembled WGS sequence"/>
</dbReference>
<keyword evidence="4" id="KW-0472">Membrane</keyword>
<evidence type="ECO:0000313" key="5">
    <source>
        <dbReference type="EMBL" id="EEH10343.1"/>
    </source>
</evidence>
<accession>C0NDP5</accession>
<dbReference type="InterPro" id="IPR015915">
    <property type="entry name" value="Kelch-typ_b-propeller"/>
</dbReference>
<feature type="region of interest" description="Disordered" evidence="3">
    <location>
        <begin position="631"/>
        <end position="717"/>
    </location>
</feature>
<dbReference type="PANTHER" id="PTHR46228:SF2">
    <property type="entry name" value="KELCH REPEAT PROTEIN (AFU_ORTHOLOGUE AFUA_4G14350)"/>
    <property type="match status" value="1"/>
</dbReference>
<protein>
    <submittedName>
        <fullName evidence="5">Kelch repeat protein</fullName>
    </submittedName>
</protein>
<dbReference type="HOGENOM" id="CLU_012508_2_2_1"/>
<keyword evidence="6" id="KW-1185">Reference proteome</keyword>
<dbReference type="STRING" id="447093.C0NDP5"/>
<organism evidence="5 6">
    <name type="scientific">Ajellomyces capsulatus (strain G186AR / H82 / ATCC MYA-2454 / RMSCC 2432)</name>
    <name type="common">Darling's disease fungus</name>
    <name type="synonym">Histoplasma capsulatum</name>
    <dbReference type="NCBI Taxonomy" id="447093"/>
    <lineage>
        <taxon>Eukaryota</taxon>
        <taxon>Fungi</taxon>
        <taxon>Dikarya</taxon>
        <taxon>Ascomycota</taxon>
        <taxon>Pezizomycotina</taxon>
        <taxon>Eurotiomycetes</taxon>
        <taxon>Eurotiomycetidae</taxon>
        <taxon>Onygenales</taxon>
        <taxon>Ajellomycetaceae</taxon>
        <taxon>Histoplasma</taxon>
    </lineage>
</organism>
<evidence type="ECO:0000256" key="1">
    <source>
        <dbReference type="ARBA" id="ARBA00022441"/>
    </source>
</evidence>
<keyword evidence="2" id="KW-0677">Repeat</keyword>
<dbReference type="Pfam" id="PF24681">
    <property type="entry name" value="Kelch_KLHDC2_KLHL20_DRC7"/>
    <property type="match status" value="1"/>
</dbReference>
<dbReference type="InterPro" id="IPR011043">
    <property type="entry name" value="Gal_Oxase/kelch_b-propeller"/>
</dbReference>
<reference evidence="5" key="1">
    <citation type="submission" date="2009-02" db="EMBL/GenBank/DDBJ databases">
        <title>The Genome Sequence of Ajellomyces capsulatus strain G186AR.</title>
        <authorList>
            <consortium name="The Broad Institute Genome Sequencing Platform"/>
            <person name="Champion M."/>
            <person name="Cuomo C."/>
            <person name="Ma L.-J."/>
            <person name="Henn M.R."/>
            <person name="Sil A."/>
            <person name="Goldman B."/>
            <person name="Young S.K."/>
            <person name="Kodira C.D."/>
            <person name="Zeng Q."/>
            <person name="Koehrsen M."/>
            <person name="Alvarado L."/>
            <person name="Berlin A."/>
            <person name="Borenstein D."/>
            <person name="Chen Z."/>
            <person name="Engels R."/>
            <person name="Freedman E."/>
            <person name="Gellesch M."/>
            <person name="Goldberg J."/>
            <person name="Griggs A."/>
            <person name="Gujja S."/>
            <person name="Heiman D."/>
            <person name="Hepburn T."/>
            <person name="Howarth C."/>
            <person name="Jen D."/>
            <person name="Larson L."/>
            <person name="Lewis B."/>
            <person name="Mehta T."/>
            <person name="Park D."/>
            <person name="Pearson M."/>
            <person name="Roberts A."/>
            <person name="Saif S."/>
            <person name="Shea T."/>
            <person name="Shenoy N."/>
            <person name="Sisk P."/>
            <person name="Stolte C."/>
            <person name="Sykes S."/>
            <person name="Walk T."/>
            <person name="White J."/>
            <person name="Yandava C."/>
            <person name="Klein B."/>
            <person name="McEwen J.G."/>
            <person name="Puccia R."/>
            <person name="Goldman G.H."/>
            <person name="Felipe M.S."/>
            <person name="Nino-Vega G."/>
            <person name="San-Blas G."/>
            <person name="Taylor J."/>
            <person name="Mendoza L."/>
            <person name="Galagan J."/>
            <person name="Nusbaum C."/>
            <person name="Birren B."/>
        </authorList>
    </citation>
    <scope>NUCLEOTIDE SEQUENCE</scope>
    <source>
        <strain evidence="5">G186AR</strain>
    </source>
</reference>
<feature type="region of interest" description="Disordered" evidence="3">
    <location>
        <begin position="534"/>
        <end position="598"/>
    </location>
</feature>
<keyword evidence="4" id="KW-0812">Transmembrane</keyword>
<gene>
    <name evidence="5" type="ORF">HCBG_01988</name>
</gene>
<dbReference type="InParanoid" id="C0NDP5"/>
<proteinExistence type="predicted"/>
<evidence type="ECO:0000256" key="4">
    <source>
        <dbReference type="SAM" id="Phobius"/>
    </source>
</evidence>
<dbReference type="VEuPathDB" id="FungiDB:I7I50_00519"/>
<sequence length="717" mass="78619">METHSFIEAAHNGKPELVSSTTATMMGLSCNVCCKYEMLSQSSAFLSRRVQVDHNNNTSIEHQVNIPRRLSACHESRIVIFRTHMVLKLVIRDSLPCGVIIRCLGEETLAPRSSGDLCGFTEGRSKPDFRPHWTPCLYMYLVVMLTGEKAVLLGNLVFLMAGKVTIQDGHNEAFGILSPRLQIQSLLIDNIKVNQLYWLDLNTTFNVEGGISPNTLHNTDIPSSAPHEFSGGAFLAAQNSIYIYAGLGSSNRYDWMWSYNAEDGTWSRATVAGGKLNLGKRFAGLSAIAPESNLSFYTGGWDMPITGTLVFNATDSANLQWTNVTKVEGNDAVGEPRIANGGMEYVRLGKNGILVAFGGYDTSKKGTNTTATSQDLRAMDKIGVYDIDSSTWYEIEATGDIPKPRTAFCTAVSSAPDDSSFQVHMYGGRSRTIENATSYNDLYVLTLPSFRWIRAPTTGLEPWKEDGVGRDSHKCVTWKDGEMVVIGGTTRKDDKVQKGCSRNYPPIRVLDTSKFRWEKQFERETTYSVPRVVSDVVGGDGTGKATLKDPEGGWPNSQLEHIFSQTVSRKPEITEKPLPSEPTGTSQPTTPPSSKKSSNAGAIAGGVVGGVGGVAVIAAAIFFLRRSKRKKNTGDRFNASPAVPTAPSVYYPEPDSSQPVLTDKKDSPYMRVEQRPRELSAQTEVPSRYELESQSEGRPTPVFELDSPMSPPQPRKE</sequence>
<dbReference type="RefSeq" id="XP_045290823.1">
    <property type="nucleotide sequence ID" value="XM_045429037.1"/>
</dbReference>
<keyword evidence="1" id="KW-0880">Kelch repeat</keyword>
<dbReference type="EMBL" id="GG663364">
    <property type="protein sequence ID" value="EEH10343.1"/>
    <property type="molecule type" value="Genomic_DNA"/>
</dbReference>
<evidence type="ECO:0000256" key="3">
    <source>
        <dbReference type="SAM" id="MobiDB-lite"/>
    </source>
</evidence>
<evidence type="ECO:0000313" key="6">
    <source>
        <dbReference type="Proteomes" id="UP000001631"/>
    </source>
</evidence>
<feature type="compositionally biased region" description="Basic and acidic residues" evidence="3">
    <location>
        <begin position="662"/>
        <end position="678"/>
    </location>
</feature>
<dbReference type="SUPFAM" id="SSF50965">
    <property type="entry name" value="Galactose oxidase, central domain"/>
    <property type="match status" value="1"/>
</dbReference>
<evidence type="ECO:0000256" key="2">
    <source>
        <dbReference type="ARBA" id="ARBA00022737"/>
    </source>
</evidence>